<reference evidence="2 3" key="2">
    <citation type="submission" date="2018-03" db="EMBL/GenBank/DDBJ databases">
        <authorList>
            <person name="Keele B.F."/>
        </authorList>
    </citation>
    <scope>NUCLEOTIDE SEQUENCE [LARGE SCALE GENOMIC DNA]</scope>
    <source>
        <strain evidence="2 3">CCALA 016</strain>
    </source>
</reference>
<dbReference type="EMBL" id="PXOH01000011">
    <property type="protein sequence ID" value="PSF37170.1"/>
    <property type="molecule type" value="Genomic_DNA"/>
</dbReference>
<dbReference type="AlphaFoldDB" id="A0A2T1LXR5"/>
<comment type="caution">
    <text evidence="2">The sequence shown here is derived from an EMBL/GenBank/DDBJ whole genome shotgun (WGS) entry which is preliminary data.</text>
</comment>
<feature type="signal peptide" evidence="1">
    <location>
        <begin position="1"/>
        <end position="27"/>
    </location>
</feature>
<reference evidence="2 3" key="1">
    <citation type="submission" date="2018-03" db="EMBL/GenBank/DDBJ databases">
        <title>The ancient ancestry and fast evolution of plastids.</title>
        <authorList>
            <person name="Moore K.R."/>
            <person name="Magnabosco C."/>
            <person name="Momper L."/>
            <person name="Gold D.A."/>
            <person name="Bosak T."/>
            <person name="Fournier G.P."/>
        </authorList>
    </citation>
    <scope>NUCLEOTIDE SEQUENCE [LARGE SCALE GENOMIC DNA]</scope>
    <source>
        <strain evidence="2 3">CCALA 016</strain>
    </source>
</reference>
<accession>A0A2T1LXR5</accession>
<organism evidence="2 3">
    <name type="scientific">Aphanothece hegewaldii CCALA 016</name>
    <dbReference type="NCBI Taxonomy" id="2107694"/>
    <lineage>
        <taxon>Bacteria</taxon>
        <taxon>Bacillati</taxon>
        <taxon>Cyanobacteriota</taxon>
        <taxon>Cyanophyceae</taxon>
        <taxon>Oscillatoriophycideae</taxon>
        <taxon>Chroococcales</taxon>
        <taxon>Aphanothecaceae</taxon>
        <taxon>Aphanothece</taxon>
    </lineage>
</organism>
<evidence type="ECO:0000313" key="2">
    <source>
        <dbReference type="EMBL" id="PSF37170.1"/>
    </source>
</evidence>
<evidence type="ECO:0000256" key="1">
    <source>
        <dbReference type="SAM" id="SignalP"/>
    </source>
</evidence>
<feature type="chain" id="PRO_5015659386" evidence="1">
    <location>
        <begin position="28"/>
        <end position="134"/>
    </location>
</feature>
<name>A0A2T1LXR5_9CHRO</name>
<gene>
    <name evidence="2" type="primary">grrA</name>
    <name evidence="2" type="ORF">C7H19_12105</name>
</gene>
<dbReference type="RefSeq" id="WP_106457133.1">
    <property type="nucleotide sequence ID" value="NZ_PXOH01000011.1"/>
</dbReference>
<keyword evidence="1" id="KW-0732">Signal</keyword>
<proteinExistence type="predicted"/>
<dbReference type="InterPro" id="IPR026356">
    <property type="entry name" value="GrrA/OscA1_RiPP"/>
</dbReference>
<dbReference type="NCBIfam" id="TIGR04260">
    <property type="entry name" value="Cyano_gly_rpt"/>
    <property type="match status" value="1"/>
</dbReference>
<dbReference type="Proteomes" id="UP000239001">
    <property type="component" value="Unassembled WGS sequence"/>
</dbReference>
<dbReference type="OrthoDB" id="467574at2"/>
<protein>
    <submittedName>
        <fullName evidence="2">RSAM-associated Gly-rich repeat protein</fullName>
    </submittedName>
</protein>
<evidence type="ECO:0000313" key="3">
    <source>
        <dbReference type="Proteomes" id="UP000239001"/>
    </source>
</evidence>
<keyword evidence="3" id="KW-1185">Reference proteome</keyword>
<sequence length="134" mass="14421">MNITNKTGLVGFLLVIAALNIPSTAQATTEQPTTIEARLSRLSSAMRERIEQLPNPSEDPTLQAFGWGDGRGNRGWVNSRVGGWADGSRGSFANARPWGNGWSDFGGFNNFRPGWLNGGGFGNVRPGGGFLNRR</sequence>